<feature type="region of interest" description="Disordered" evidence="1">
    <location>
        <begin position="219"/>
        <end position="238"/>
    </location>
</feature>
<accession>A0A2U8GP46</accession>
<dbReference type="InterPro" id="IPR002686">
    <property type="entry name" value="Transposase_17"/>
</dbReference>
<dbReference type="KEGG" id="acom:CEW83_08755"/>
<dbReference type="Gene3D" id="3.30.70.1290">
    <property type="entry name" value="Transposase IS200-like"/>
    <property type="match status" value="1"/>
</dbReference>
<evidence type="ECO:0000313" key="3">
    <source>
        <dbReference type="EMBL" id="AWI75294.1"/>
    </source>
</evidence>
<protein>
    <submittedName>
        <fullName evidence="3">Transposase</fullName>
    </submittedName>
</protein>
<dbReference type="InterPro" id="IPR036515">
    <property type="entry name" value="Transposase_17_sf"/>
</dbReference>
<dbReference type="Proteomes" id="UP000244930">
    <property type="component" value="Chromosome"/>
</dbReference>
<evidence type="ECO:0000256" key="1">
    <source>
        <dbReference type="SAM" id="MobiDB-lite"/>
    </source>
</evidence>
<dbReference type="Pfam" id="PF01797">
    <property type="entry name" value="Y1_Tnp"/>
    <property type="match status" value="1"/>
</dbReference>
<reference evidence="3 4" key="1">
    <citation type="submission" date="2017-06" db="EMBL/GenBank/DDBJ databases">
        <title>Azoarcus.</title>
        <authorList>
            <person name="Woo J.-H."/>
            <person name="Kim H.-S."/>
        </authorList>
    </citation>
    <scope>NUCLEOTIDE SEQUENCE [LARGE SCALE GENOMIC DNA]</scope>
    <source>
        <strain evidence="3 4">TSPY31</strain>
    </source>
</reference>
<dbReference type="PANTHER" id="PTHR34322:SF2">
    <property type="entry name" value="TRANSPOSASE IS200-LIKE DOMAIN-CONTAINING PROTEIN"/>
    <property type="match status" value="1"/>
</dbReference>
<dbReference type="NCBIfam" id="NF047646">
    <property type="entry name" value="REP_Tyr_transpos"/>
    <property type="match status" value="1"/>
</dbReference>
<evidence type="ECO:0000259" key="2">
    <source>
        <dbReference type="SMART" id="SM01321"/>
    </source>
</evidence>
<dbReference type="GO" id="GO:0003677">
    <property type="term" value="F:DNA binding"/>
    <property type="evidence" value="ECO:0007669"/>
    <property type="project" value="InterPro"/>
</dbReference>
<keyword evidence="4" id="KW-1185">Reference proteome</keyword>
<dbReference type="PANTHER" id="PTHR34322">
    <property type="entry name" value="TRANSPOSASE, Y1_TNP DOMAIN-CONTAINING"/>
    <property type="match status" value="1"/>
</dbReference>
<proteinExistence type="predicted"/>
<dbReference type="GO" id="GO:0004803">
    <property type="term" value="F:transposase activity"/>
    <property type="evidence" value="ECO:0007669"/>
    <property type="project" value="InterPro"/>
</dbReference>
<feature type="domain" description="Transposase IS200-like" evidence="2">
    <location>
        <begin position="9"/>
        <end position="124"/>
    </location>
</feature>
<organism evidence="3 4">
    <name type="scientific">Parazoarcus communis</name>
    <dbReference type="NCBI Taxonomy" id="41977"/>
    <lineage>
        <taxon>Bacteria</taxon>
        <taxon>Pseudomonadati</taxon>
        <taxon>Pseudomonadota</taxon>
        <taxon>Betaproteobacteria</taxon>
        <taxon>Rhodocyclales</taxon>
        <taxon>Zoogloeaceae</taxon>
        <taxon>Parazoarcus</taxon>
    </lineage>
</organism>
<dbReference type="AlphaFoldDB" id="A0A2U8GP46"/>
<dbReference type="SMART" id="SM01321">
    <property type="entry name" value="Y1_Tnp"/>
    <property type="match status" value="1"/>
</dbReference>
<sequence>MPRKPRLSIPGAPQHVIQRGNNRQAIFVVDENYHQFIEMLSLAADKHDCQIHAYVLMTNHVHLLATPSTEDGIGKMMQSLGRRYVQYFNLRNTRTGTLWEGRYRATLIDTEQYLFACMRYIELNPVRAGLVKRPGEYRWSSFRCNAFGALDKLVTHHPQYLSLANVSAARQRAYRAMFDGQIEDASADEIRRATNSAWVLGGVEFAETVVSRLNRRVTPVGRGGDRRSPSFQKRIKRL</sequence>
<evidence type="ECO:0000313" key="4">
    <source>
        <dbReference type="Proteomes" id="UP000244930"/>
    </source>
</evidence>
<gene>
    <name evidence="3" type="ORF">CEW83_08755</name>
</gene>
<name>A0A2U8GP46_9RHOO</name>
<dbReference type="SUPFAM" id="SSF143422">
    <property type="entry name" value="Transposase IS200-like"/>
    <property type="match status" value="1"/>
</dbReference>
<dbReference type="EMBL" id="CP022187">
    <property type="protein sequence ID" value="AWI75294.1"/>
    <property type="molecule type" value="Genomic_DNA"/>
</dbReference>
<dbReference type="GO" id="GO:0006313">
    <property type="term" value="P:DNA transposition"/>
    <property type="evidence" value="ECO:0007669"/>
    <property type="project" value="InterPro"/>
</dbReference>